<feature type="compositionally biased region" description="Polar residues" evidence="4">
    <location>
        <begin position="632"/>
        <end position="647"/>
    </location>
</feature>
<feature type="compositionally biased region" description="Polar residues" evidence="4">
    <location>
        <begin position="548"/>
        <end position="558"/>
    </location>
</feature>
<dbReference type="InterPro" id="IPR051865">
    <property type="entry name" value="WD-repeat_CDT2_adapter"/>
</dbReference>
<evidence type="ECO:0000256" key="1">
    <source>
        <dbReference type="ARBA" id="ARBA00004906"/>
    </source>
</evidence>
<dbReference type="OrthoDB" id="2096344at2759"/>
<dbReference type="SMART" id="SM00320">
    <property type="entry name" value="WD40"/>
    <property type="match status" value="4"/>
</dbReference>
<feature type="compositionally biased region" description="Polar residues" evidence="4">
    <location>
        <begin position="564"/>
        <end position="573"/>
    </location>
</feature>
<dbReference type="PANTHER" id="PTHR22852:SF0">
    <property type="entry name" value="DENTICLELESS PROTEIN HOMOLOG"/>
    <property type="match status" value="1"/>
</dbReference>
<gene>
    <name evidence="5" type="ORF">Fcan01_08974</name>
</gene>
<reference evidence="5 6" key="1">
    <citation type="submission" date="2015-12" db="EMBL/GenBank/DDBJ databases">
        <title>The genome of Folsomia candida.</title>
        <authorList>
            <person name="Faddeeva A."/>
            <person name="Derks M.F."/>
            <person name="Anvar Y."/>
            <person name="Smit S."/>
            <person name="Van Straalen N."/>
            <person name="Roelofs D."/>
        </authorList>
    </citation>
    <scope>NUCLEOTIDE SEQUENCE [LARGE SCALE GENOMIC DNA]</scope>
    <source>
        <strain evidence="5 6">VU population</strain>
        <tissue evidence="5">Whole body</tissue>
    </source>
</reference>
<feature type="region of interest" description="Disordered" evidence="4">
    <location>
        <begin position="617"/>
        <end position="666"/>
    </location>
</feature>
<dbReference type="InterPro" id="IPR001680">
    <property type="entry name" value="WD40_rpt"/>
</dbReference>
<evidence type="ECO:0000256" key="3">
    <source>
        <dbReference type="ARBA" id="ARBA00038344"/>
    </source>
</evidence>
<dbReference type="AlphaFoldDB" id="A0A226EE50"/>
<dbReference type="SUPFAM" id="SSF50978">
    <property type="entry name" value="WD40 repeat-like"/>
    <property type="match status" value="1"/>
</dbReference>
<dbReference type="GO" id="GO:0005634">
    <property type="term" value="C:nucleus"/>
    <property type="evidence" value="ECO:0007669"/>
    <property type="project" value="TreeGrafter"/>
</dbReference>
<dbReference type="EMBL" id="LNIX01000004">
    <property type="protein sequence ID" value="OXA55689.1"/>
    <property type="molecule type" value="Genomic_DNA"/>
</dbReference>
<name>A0A226EE50_FOLCA</name>
<dbReference type="GO" id="GO:0030674">
    <property type="term" value="F:protein-macromolecule adaptor activity"/>
    <property type="evidence" value="ECO:0007669"/>
    <property type="project" value="TreeGrafter"/>
</dbReference>
<dbReference type="Pfam" id="PF00400">
    <property type="entry name" value="WD40"/>
    <property type="match status" value="1"/>
</dbReference>
<evidence type="ECO:0000313" key="5">
    <source>
        <dbReference type="EMBL" id="OXA55689.1"/>
    </source>
</evidence>
<keyword evidence="2" id="KW-0833">Ubl conjugation pathway</keyword>
<feature type="region of interest" description="Disordered" evidence="4">
    <location>
        <begin position="211"/>
        <end position="245"/>
    </location>
</feature>
<dbReference type="InterPro" id="IPR036322">
    <property type="entry name" value="WD40_repeat_dom_sf"/>
</dbReference>
<feature type="compositionally biased region" description="Polar residues" evidence="4">
    <location>
        <begin position="213"/>
        <end position="226"/>
    </location>
</feature>
<dbReference type="PANTHER" id="PTHR22852">
    <property type="entry name" value="LETHAL 2 DENTICLELESS PROTEIN RETINOIC ACID-REGULATED NUCLEAR MATRIX-ASSOCIATED PROTEIN"/>
    <property type="match status" value="1"/>
</dbReference>
<feature type="compositionally biased region" description="Low complexity" evidence="4">
    <location>
        <begin position="622"/>
        <end position="631"/>
    </location>
</feature>
<feature type="compositionally biased region" description="Polar residues" evidence="4">
    <location>
        <begin position="582"/>
        <end position="591"/>
    </location>
</feature>
<evidence type="ECO:0000313" key="6">
    <source>
        <dbReference type="Proteomes" id="UP000198287"/>
    </source>
</evidence>
<keyword evidence="6" id="KW-1185">Reference proteome</keyword>
<evidence type="ECO:0000256" key="2">
    <source>
        <dbReference type="ARBA" id="ARBA00022786"/>
    </source>
</evidence>
<accession>A0A226EE50</accession>
<evidence type="ECO:0000256" key="4">
    <source>
        <dbReference type="SAM" id="MobiDB-lite"/>
    </source>
</evidence>
<sequence length="666" mass="73403">MVSGNYAIDGMPLPVRVFHREVGRARKQVPAMRGGGPVVSFFDVMQNSMSSLSYTSDQTQLVQPDSTPTGQIPIYCLAKYGPTSTCLLIGDEAGDLHLIKNWFNLTPPSINYVDYTPTSLHIAQNSGVTTIRCVRDKILVGTGSGHMGVLAISNDSEFVVLNKFQAHFKAVKKVDSFYGDVIVSCSKDNKICVYDIRMKTGNPVNIVHEVHSVPTQSSTEGTSPSSAGARGRGRPSNRAIKQKETTSSSVSDFVFLDEHRIISAGTSDGRLKEWDLRLSYKQFKKCHPVQIIEYPSLSNVRGYSCLHLAGSKLYASSAHFDIFKFDIPRMECDMTFTSPTKISNYTKIDVSHDGNFLACGSDEPLVHLFSTRPQKQEGEILPFKSLNHAAIFSGTLSGVCCPLFSPFDDYSLTTGGDACIVTKWTPTIYVQSSRELEKEARKQELEQESDQRRAPIKTEFLPITRPLVPIAKNIDKENSTLPPPPLPPSPVKRERVCFAKLDSFPNYVVDGMRLPHVCPPKLRIKLKPRGDTALTKWTLTPIAPLKVSTDNDATTPLPQETKATDTVASQLKLQTAKDKTPTRSSTTNKSSASRKRKKFCDETLSPKIITFFSPIAKSQEASSTTSPTTSTLERVQNDTLTSPVTSRKIQKTDDDNNDVGKSSSSE</sequence>
<feature type="region of interest" description="Disordered" evidence="4">
    <location>
        <begin position="547"/>
        <end position="598"/>
    </location>
</feature>
<protein>
    <submittedName>
        <fullName evidence="5">Denticleless protein B</fullName>
    </submittedName>
</protein>
<dbReference type="Proteomes" id="UP000198287">
    <property type="component" value="Unassembled WGS sequence"/>
</dbReference>
<proteinExistence type="inferred from homology"/>
<comment type="caution">
    <text evidence="5">The sequence shown here is derived from an EMBL/GenBank/DDBJ whole genome shotgun (WGS) entry which is preliminary data.</text>
</comment>
<dbReference type="GO" id="GO:0043161">
    <property type="term" value="P:proteasome-mediated ubiquitin-dependent protein catabolic process"/>
    <property type="evidence" value="ECO:0007669"/>
    <property type="project" value="TreeGrafter"/>
</dbReference>
<dbReference type="Gene3D" id="2.130.10.10">
    <property type="entry name" value="YVTN repeat-like/Quinoprotein amine dehydrogenase"/>
    <property type="match status" value="2"/>
</dbReference>
<dbReference type="InterPro" id="IPR015943">
    <property type="entry name" value="WD40/YVTN_repeat-like_dom_sf"/>
</dbReference>
<dbReference type="STRING" id="158441.A0A226EE50"/>
<comment type="pathway">
    <text evidence="1">Protein modification; protein ubiquitination.</text>
</comment>
<comment type="similarity">
    <text evidence="3">Belongs to the WD repeat cdt2 family.</text>
</comment>
<organism evidence="5 6">
    <name type="scientific">Folsomia candida</name>
    <name type="common">Springtail</name>
    <dbReference type="NCBI Taxonomy" id="158441"/>
    <lineage>
        <taxon>Eukaryota</taxon>
        <taxon>Metazoa</taxon>
        <taxon>Ecdysozoa</taxon>
        <taxon>Arthropoda</taxon>
        <taxon>Hexapoda</taxon>
        <taxon>Collembola</taxon>
        <taxon>Entomobryomorpha</taxon>
        <taxon>Isotomoidea</taxon>
        <taxon>Isotomidae</taxon>
        <taxon>Proisotominae</taxon>
        <taxon>Folsomia</taxon>
    </lineage>
</organism>